<keyword evidence="4 5" id="KW-0472">Membrane</keyword>
<evidence type="ECO:0000256" key="4">
    <source>
        <dbReference type="ARBA" id="ARBA00023136"/>
    </source>
</evidence>
<dbReference type="OrthoDB" id="7203053at2"/>
<accession>A0A1V4HXH5</accession>
<sequence length="230" mass="26060">MDEERNLIRRLMTQNTVWIVTLGMLLFVPAGSVDWPAAWLFLATLGILGIIGGFWFVKINPGLLTERMRPMIQKDQPKADKVFILVMGLVSMIWLIVMGLDQRYRWSGMSAGFQVLGFVLFMLSLAISFWAMRENAFAAPVVKIQAERGHQVIRTGPYALVRHPMYSGAIFFFLGVSLLLGSWWGATITPIFIGLFAGRVVIEESTLLAGLPNYRDYTEQVRYRLLPGIW</sequence>
<dbReference type="Gene3D" id="1.20.120.1630">
    <property type="match status" value="1"/>
</dbReference>
<dbReference type="Proteomes" id="UP000189940">
    <property type="component" value="Unassembled WGS sequence"/>
</dbReference>
<evidence type="ECO:0000256" key="5">
    <source>
        <dbReference type="SAM" id="Phobius"/>
    </source>
</evidence>
<dbReference type="EMBL" id="MWPQ01000042">
    <property type="protein sequence ID" value="OPH82666.1"/>
    <property type="molecule type" value="Genomic_DNA"/>
</dbReference>
<evidence type="ECO:0000256" key="1">
    <source>
        <dbReference type="ARBA" id="ARBA00004127"/>
    </source>
</evidence>
<dbReference type="AlphaFoldDB" id="A0A1V4HXH5"/>
<keyword evidence="7" id="KW-1185">Reference proteome</keyword>
<feature type="transmembrane region" description="Helical" evidence="5">
    <location>
        <begin position="82"/>
        <end position="100"/>
    </location>
</feature>
<keyword evidence="6" id="KW-0808">Transferase</keyword>
<dbReference type="GO" id="GO:0012505">
    <property type="term" value="C:endomembrane system"/>
    <property type="evidence" value="ECO:0007669"/>
    <property type="project" value="UniProtKB-SubCell"/>
</dbReference>
<dbReference type="GO" id="GO:0032259">
    <property type="term" value="P:methylation"/>
    <property type="evidence" value="ECO:0007669"/>
    <property type="project" value="UniProtKB-KW"/>
</dbReference>
<dbReference type="InterPro" id="IPR007318">
    <property type="entry name" value="Phopholipid_MeTrfase"/>
</dbReference>
<keyword evidence="2 5" id="KW-0812">Transmembrane</keyword>
<keyword evidence="3 5" id="KW-1133">Transmembrane helix</keyword>
<feature type="transmembrane region" description="Helical" evidence="5">
    <location>
        <begin position="37"/>
        <end position="61"/>
    </location>
</feature>
<feature type="transmembrane region" description="Helical" evidence="5">
    <location>
        <begin position="112"/>
        <end position="131"/>
    </location>
</feature>
<dbReference type="Pfam" id="PF04191">
    <property type="entry name" value="PEMT"/>
    <property type="match status" value="1"/>
</dbReference>
<keyword evidence="6" id="KW-0489">Methyltransferase</keyword>
<evidence type="ECO:0000313" key="6">
    <source>
        <dbReference type="EMBL" id="OPH82666.1"/>
    </source>
</evidence>
<feature type="transmembrane region" description="Helical" evidence="5">
    <location>
        <begin position="12"/>
        <end position="31"/>
    </location>
</feature>
<gene>
    <name evidence="6" type="ORF">B2M20_11450</name>
</gene>
<organism evidence="6 7">
    <name type="scientific">Nitrobacter vulgaris</name>
    <dbReference type="NCBI Taxonomy" id="29421"/>
    <lineage>
        <taxon>Bacteria</taxon>
        <taxon>Pseudomonadati</taxon>
        <taxon>Pseudomonadota</taxon>
        <taxon>Alphaproteobacteria</taxon>
        <taxon>Hyphomicrobiales</taxon>
        <taxon>Nitrobacteraceae</taxon>
        <taxon>Nitrobacter</taxon>
    </lineage>
</organism>
<dbReference type="PANTHER" id="PTHR43847:SF1">
    <property type="entry name" value="BLL3993 PROTEIN"/>
    <property type="match status" value="1"/>
</dbReference>
<evidence type="ECO:0000256" key="3">
    <source>
        <dbReference type="ARBA" id="ARBA00022989"/>
    </source>
</evidence>
<proteinExistence type="predicted"/>
<comment type="subcellular location">
    <subcellularLocation>
        <location evidence="1">Endomembrane system</location>
        <topology evidence="1">Multi-pass membrane protein</topology>
    </subcellularLocation>
</comment>
<protein>
    <submittedName>
        <fullName evidence="6">Isoprenylcysteine carboxyl methyltransferase</fullName>
    </submittedName>
</protein>
<dbReference type="STRING" id="29421.B2M20_11450"/>
<dbReference type="InterPro" id="IPR052527">
    <property type="entry name" value="Metal_cation-efflux_comp"/>
</dbReference>
<name>A0A1V4HXH5_NITVU</name>
<evidence type="ECO:0000313" key="7">
    <source>
        <dbReference type="Proteomes" id="UP000189940"/>
    </source>
</evidence>
<comment type="caution">
    <text evidence="6">The sequence shown here is derived from an EMBL/GenBank/DDBJ whole genome shotgun (WGS) entry which is preliminary data.</text>
</comment>
<reference evidence="6 7" key="1">
    <citation type="submission" date="2017-02" db="EMBL/GenBank/DDBJ databases">
        <title>Genome sequence of the nitrite-oxidizing bacterium Nitrobacter vulgaris strain Ab1.</title>
        <authorList>
            <person name="Mellbye B.L."/>
            <person name="Davis E.W."/>
            <person name="Spieck E."/>
            <person name="Chang J.H."/>
            <person name="Bottomley P.J."/>
            <person name="Sayavedra-Soto L.A."/>
        </authorList>
    </citation>
    <scope>NUCLEOTIDE SEQUENCE [LARGE SCALE GENOMIC DNA]</scope>
    <source>
        <strain evidence="6 7">Ab1</strain>
    </source>
</reference>
<dbReference type="RefSeq" id="WP_079447165.1">
    <property type="nucleotide sequence ID" value="NZ_MWPQ01000042.1"/>
</dbReference>
<feature type="transmembrane region" description="Helical" evidence="5">
    <location>
        <begin position="170"/>
        <end position="197"/>
    </location>
</feature>
<dbReference type="PANTHER" id="PTHR43847">
    <property type="entry name" value="BLL3993 PROTEIN"/>
    <property type="match status" value="1"/>
</dbReference>
<evidence type="ECO:0000256" key="2">
    <source>
        <dbReference type="ARBA" id="ARBA00022692"/>
    </source>
</evidence>
<dbReference type="GO" id="GO:0008168">
    <property type="term" value="F:methyltransferase activity"/>
    <property type="evidence" value="ECO:0007669"/>
    <property type="project" value="UniProtKB-KW"/>
</dbReference>